<feature type="compositionally biased region" description="Basic and acidic residues" evidence="1">
    <location>
        <begin position="248"/>
        <end position="269"/>
    </location>
</feature>
<evidence type="ECO:0000259" key="2">
    <source>
        <dbReference type="Pfam" id="PF24355"/>
    </source>
</evidence>
<feature type="region of interest" description="Disordered" evidence="1">
    <location>
        <begin position="766"/>
        <end position="789"/>
    </location>
</feature>
<gene>
    <name evidence="3" type="ORF">LTR77_000316</name>
</gene>
<organism evidence="3 4">
    <name type="scientific">Saxophila tyrrhenica</name>
    <dbReference type="NCBI Taxonomy" id="1690608"/>
    <lineage>
        <taxon>Eukaryota</taxon>
        <taxon>Fungi</taxon>
        <taxon>Dikarya</taxon>
        <taxon>Ascomycota</taxon>
        <taxon>Pezizomycotina</taxon>
        <taxon>Dothideomycetes</taxon>
        <taxon>Dothideomycetidae</taxon>
        <taxon>Mycosphaerellales</taxon>
        <taxon>Extremaceae</taxon>
        <taxon>Saxophila</taxon>
    </lineage>
</organism>
<comment type="caution">
    <text evidence="3">The sequence shown here is derived from an EMBL/GenBank/DDBJ whole genome shotgun (WGS) entry which is preliminary data.</text>
</comment>
<proteinExistence type="predicted"/>
<feature type="compositionally biased region" description="Polar residues" evidence="1">
    <location>
        <begin position="124"/>
        <end position="140"/>
    </location>
</feature>
<feature type="compositionally biased region" description="Basic and acidic residues" evidence="1">
    <location>
        <begin position="437"/>
        <end position="448"/>
    </location>
</feature>
<feature type="compositionally biased region" description="Polar residues" evidence="1">
    <location>
        <begin position="26"/>
        <end position="41"/>
    </location>
</feature>
<feature type="compositionally biased region" description="Low complexity" evidence="1">
    <location>
        <begin position="200"/>
        <end position="214"/>
    </location>
</feature>
<evidence type="ECO:0000313" key="3">
    <source>
        <dbReference type="EMBL" id="KAK5175179.1"/>
    </source>
</evidence>
<dbReference type="InterPro" id="IPR055936">
    <property type="entry name" value="DUF7514"/>
</dbReference>
<accession>A0AAV9PQ59</accession>
<feature type="region of interest" description="Disordered" evidence="1">
    <location>
        <begin position="435"/>
        <end position="454"/>
    </location>
</feature>
<feature type="region of interest" description="Disordered" evidence="1">
    <location>
        <begin position="479"/>
        <end position="749"/>
    </location>
</feature>
<feature type="compositionally biased region" description="Polar residues" evidence="1">
    <location>
        <begin position="505"/>
        <end position="514"/>
    </location>
</feature>
<dbReference type="AlphaFoldDB" id="A0AAV9PQ59"/>
<feature type="compositionally biased region" description="Polar residues" evidence="1">
    <location>
        <begin position="779"/>
        <end position="789"/>
    </location>
</feature>
<feature type="compositionally biased region" description="Pro residues" evidence="1">
    <location>
        <begin position="143"/>
        <end position="155"/>
    </location>
</feature>
<reference evidence="3 4" key="1">
    <citation type="submission" date="2023-08" db="EMBL/GenBank/DDBJ databases">
        <title>Black Yeasts Isolated from many extreme environments.</title>
        <authorList>
            <person name="Coleine C."/>
            <person name="Stajich J.E."/>
            <person name="Selbmann L."/>
        </authorList>
    </citation>
    <scope>NUCLEOTIDE SEQUENCE [LARGE SCALE GENOMIC DNA]</scope>
    <source>
        <strain evidence="3 4">CCFEE 5935</strain>
    </source>
</reference>
<feature type="region of interest" description="Disordered" evidence="1">
    <location>
        <begin position="124"/>
        <end position="288"/>
    </location>
</feature>
<dbReference type="GeneID" id="89921667"/>
<dbReference type="PANTHER" id="PTHR39611">
    <property type="entry name" value="HYDROXYPROLINE-RICH GLYCOPROTEIN DZ-HRGP-RELATED"/>
    <property type="match status" value="1"/>
</dbReference>
<dbReference type="PANTHER" id="PTHR39611:SF1">
    <property type="entry name" value="HYDROXYPROLINE-RICH GLYCOPROTEIN DZ-HRGP"/>
    <property type="match status" value="1"/>
</dbReference>
<dbReference type="Pfam" id="PF24355">
    <property type="entry name" value="DUF7514"/>
    <property type="match status" value="1"/>
</dbReference>
<name>A0AAV9PQ59_9PEZI</name>
<feature type="region of interest" description="Disordered" evidence="1">
    <location>
        <begin position="1"/>
        <end position="105"/>
    </location>
</feature>
<feature type="compositionally biased region" description="Basic and acidic residues" evidence="1">
    <location>
        <begin position="648"/>
        <end position="673"/>
    </location>
</feature>
<keyword evidence="4" id="KW-1185">Reference proteome</keyword>
<sequence length="789" mass="86716">MAGEGMRVPSPPLPPDPSSGQPLREQISQPPLVGQQTHQHIPTSTTPLPPSQPDPLKRADSLRSPPPTADTPISQQRQPIKDAINHAASNVFEHSPEANQMSPEFINQLTAQVTAQVTEQVLRNLQSAAGTTPKPSTYANQTPYPPPPPPPPPTRQPRSPTQDSTDFESARYTPPTPDRSQHERAYASSSPEPPLSDVGSSFSRGSRESTSSYRAAPTPKPVERRSSKSSRRNSYLNRRQSDYDDEREAPRRQDSMSEETAQDKARRGSYESQRSYDGAPGSRARPVRLPSDIEETPLEKFWQPLFENGNPTMRLGQFLRGLAMHIIEDYEPKGSIVITPAKMLQFLSETKIEDEQYPWDAIFGGKLLPLSISKMFQKLLCQHHYVQERIDSTPSIPALTPLGFETFMTCLIQAHPDIEYERFAKAVRDMPISNADNKTERFPKELSRRLFPPTTNIQAQQRLISSLTHEPRLLSTLNVASAMPPPPSSAPPNQSSFNERERMPYSSSSQQSNAFDDDDLSGPQPVQIERERKPYTAREGAGKVYGSEDARPPPSFKPEGSTGNRTGRTNSGVPPHAMFNNGGTSDPMNIPSRPHRMSTPGVPPPNSNGNSNGGYAKSNRRSSPPMRNPYTRSEPGFADPQNPSSFRPSRDQHHPDIDDDAAKRYRSRSRVDRTSQSNPADDEPRGYPIPGRSVPINNGYEYGAPPLGTSVPGGSYPSRRPPVGTNGTDDRRRSMYNPPTTGYGVGDGGTDGYGSFAGMGMGVGMNPNTGYPPPPPPQQGQVYGSAAQH</sequence>
<dbReference type="Proteomes" id="UP001337655">
    <property type="component" value="Unassembled WGS sequence"/>
</dbReference>
<feature type="compositionally biased region" description="Polar residues" evidence="1">
    <location>
        <begin position="561"/>
        <end position="572"/>
    </location>
</feature>
<feature type="domain" description="DUF7514" evidence="2">
    <location>
        <begin position="305"/>
        <end position="464"/>
    </location>
</feature>
<dbReference type="EMBL" id="JAVRRT010000001">
    <property type="protein sequence ID" value="KAK5175179.1"/>
    <property type="molecule type" value="Genomic_DNA"/>
</dbReference>
<evidence type="ECO:0000256" key="1">
    <source>
        <dbReference type="SAM" id="MobiDB-lite"/>
    </source>
</evidence>
<dbReference type="RefSeq" id="XP_064663817.1">
    <property type="nucleotide sequence ID" value="XM_064797583.1"/>
</dbReference>
<evidence type="ECO:0000313" key="4">
    <source>
        <dbReference type="Proteomes" id="UP001337655"/>
    </source>
</evidence>
<protein>
    <recommendedName>
        <fullName evidence="2">DUF7514 domain-containing protein</fullName>
    </recommendedName>
</protein>